<accession>A0A1F6NP59</accession>
<evidence type="ECO:0000313" key="2">
    <source>
        <dbReference type="EMBL" id="OGH85628.1"/>
    </source>
</evidence>
<name>A0A1F6NP59_9BACT</name>
<keyword evidence="1" id="KW-0812">Transmembrane</keyword>
<dbReference type="EMBL" id="MFQW01000040">
    <property type="protein sequence ID" value="OGH85628.1"/>
    <property type="molecule type" value="Genomic_DNA"/>
</dbReference>
<dbReference type="InterPro" id="IPR050922">
    <property type="entry name" value="LytR/CpsA/Psr_CW_biosynth"/>
</dbReference>
<evidence type="ECO:0000256" key="1">
    <source>
        <dbReference type="SAM" id="Phobius"/>
    </source>
</evidence>
<proteinExistence type="predicted"/>
<dbReference type="PANTHER" id="PTHR33392:SF6">
    <property type="entry name" value="POLYISOPRENYL-TEICHOIC ACID--PEPTIDOGLYCAN TEICHOIC ACID TRANSFERASE TAGU"/>
    <property type="match status" value="1"/>
</dbReference>
<dbReference type="AlphaFoldDB" id="A0A1F6NP59"/>
<organism evidence="2 3">
    <name type="scientific">Candidatus Magasanikbacteria bacterium RIFOXYC12_FULL_33_11</name>
    <dbReference type="NCBI Taxonomy" id="1798701"/>
    <lineage>
        <taxon>Bacteria</taxon>
        <taxon>Candidatus Magasanikiibacteriota</taxon>
    </lineage>
</organism>
<feature type="transmembrane region" description="Helical" evidence="1">
    <location>
        <begin position="5"/>
        <end position="26"/>
    </location>
</feature>
<dbReference type="Gene3D" id="3.30.420.590">
    <property type="match status" value="1"/>
</dbReference>
<sequence length="402" mass="45813">MKRKFLKFSLIIIVSLGILIAVPYFVVHFNRTAEEKAAQAIVDKQQEDIKEIISRRQLERTSVGDDEDPFGEDGIVRVLLIGLDSRAGQTAGHCDVIQMIEIDKNNNIVNITAIPRGTYSSLPPGKATTSTDYYVSNACGLAGLDYGINQIEKISGKKADYLVMVGFSETLGILRNLKLPTTETLQWLRQRQGYAIGEPQRARNHSTFIKQLLTKYLPDDHSKIDTAFHYILYKIIKTDLTFAESEKIVDALIDMDIKNNPDKISLSMRPSYNVLDIPYDPDTAGEYVKSMIDPVKGYLKGTSYTGITTEEADQRIVDTIDKKISDDEFVLWAYDNQLWLQIEDDIIREEKQYEITWKYLNQVSGEEQQLIVADYVLEMRYLGLEDWAVKGEDWIKAEITKN</sequence>
<comment type="caution">
    <text evidence="2">The sequence shown here is derived from an EMBL/GenBank/DDBJ whole genome shotgun (WGS) entry which is preliminary data.</text>
</comment>
<dbReference type="Proteomes" id="UP000178349">
    <property type="component" value="Unassembled WGS sequence"/>
</dbReference>
<evidence type="ECO:0008006" key="4">
    <source>
        <dbReference type="Google" id="ProtNLM"/>
    </source>
</evidence>
<protein>
    <recommendedName>
        <fullName evidence="4">Cell envelope-related transcriptional attenuator domain-containing protein</fullName>
    </recommendedName>
</protein>
<evidence type="ECO:0000313" key="3">
    <source>
        <dbReference type="Proteomes" id="UP000178349"/>
    </source>
</evidence>
<reference evidence="2 3" key="1">
    <citation type="journal article" date="2016" name="Nat. Commun.">
        <title>Thousands of microbial genomes shed light on interconnected biogeochemical processes in an aquifer system.</title>
        <authorList>
            <person name="Anantharaman K."/>
            <person name="Brown C.T."/>
            <person name="Hug L.A."/>
            <person name="Sharon I."/>
            <person name="Castelle C.J."/>
            <person name="Probst A.J."/>
            <person name="Thomas B.C."/>
            <person name="Singh A."/>
            <person name="Wilkins M.J."/>
            <person name="Karaoz U."/>
            <person name="Brodie E.L."/>
            <person name="Williams K.H."/>
            <person name="Hubbard S.S."/>
            <person name="Banfield J.F."/>
        </authorList>
    </citation>
    <scope>NUCLEOTIDE SEQUENCE [LARGE SCALE GENOMIC DNA]</scope>
</reference>
<dbReference type="PANTHER" id="PTHR33392">
    <property type="entry name" value="POLYISOPRENYL-TEICHOIC ACID--PEPTIDOGLYCAN TEICHOIC ACID TRANSFERASE TAGU"/>
    <property type="match status" value="1"/>
</dbReference>
<keyword evidence="1" id="KW-1133">Transmembrane helix</keyword>
<keyword evidence="1" id="KW-0472">Membrane</keyword>
<gene>
    <name evidence="2" type="ORF">A2493_02075</name>
</gene>